<organism evidence="3 4">
    <name type="scientific">Theileria parva</name>
    <name type="common">East coast fever infection agent</name>
    <dbReference type="NCBI Taxonomy" id="5875"/>
    <lineage>
        <taxon>Eukaryota</taxon>
        <taxon>Sar</taxon>
        <taxon>Alveolata</taxon>
        <taxon>Apicomplexa</taxon>
        <taxon>Aconoidasida</taxon>
        <taxon>Piroplasmida</taxon>
        <taxon>Theileriidae</taxon>
        <taxon>Theileria</taxon>
    </lineage>
</organism>
<feature type="compositionally biased region" description="Acidic residues" evidence="1">
    <location>
        <begin position="185"/>
        <end position="194"/>
    </location>
</feature>
<dbReference type="STRING" id="5875.Q4N867"/>
<proteinExistence type="predicted"/>
<dbReference type="AlphaFoldDB" id="Q4N867"/>
<feature type="region of interest" description="Disordered" evidence="1">
    <location>
        <begin position="144"/>
        <end position="252"/>
    </location>
</feature>
<feature type="compositionally biased region" description="Basic residues" evidence="1">
    <location>
        <begin position="236"/>
        <end position="247"/>
    </location>
</feature>
<dbReference type="SUPFAM" id="SSF89260">
    <property type="entry name" value="Collagen-binding domain"/>
    <property type="match status" value="1"/>
</dbReference>
<dbReference type="InParanoid" id="Q4N867"/>
<accession>Q4N867</accession>
<feature type="compositionally biased region" description="Polar residues" evidence="1">
    <location>
        <begin position="203"/>
        <end position="226"/>
    </location>
</feature>
<dbReference type="EMBL" id="AAGK01000001">
    <property type="protein sequence ID" value="EAN33841.1"/>
    <property type="molecule type" value="Genomic_DNA"/>
</dbReference>
<feature type="compositionally biased region" description="Acidic residues" evidence="1">
    <location>
        <begin position="266"/>
        <end position="279"/>
    </location>
</feature>
<keyword evidence="2" id="KW-0732">Signal</keyword>
<feature type="chain" id="PRO_5004241324" evidence="2">
    <location>
        <begin position="24"/>
        <end position="338"/>
    </location>
</feature>
<evidence type="ECO:0000256" key="1">
    <source>
        <dbReference type="SAM" id="MobiDB-lite"/>
    </source>
</evidence>
<dbReference type="VEuPathDB" id="PiroplasmaDB:TpMuguga_01g00603"/>
<reference evidence="3 4" key="1">
    <citation type="journal article" date="2005" name="Science">
        <title>Genome sequence of Theileria parva, a bovine pathogen that transforms lymphocytes.</title>
        <authorList>
            <person name="Gardner M.J."/>
            <person name="Bishop R."/>
            <person name="Shah T."/>
            <person name="de Villiers E.P."/>
            <person name="Carlton J.M."/>
            <person name="Hall N."/>
            <person name="Ren Q."/>
            <person name="Paulsen I.T."/>
            <person name="Pain A."/>
            <person name="Berriman M."/>
            <person name="Wilson R.J.M."/>
            <person name="Sato S."/>
            <person name="Ralph S.A."/>
            <person name="Mann D.J."/>
            <person name="Xiong Z."/>
            <person name="Shallom S.J."/>
            <person name="Weidman J."/>
            <person name="Jiang L."/>
            <person name="Lynn J."/>
            <person name="Weaver B."/>
            <person name="Shoaibi A."/>
            <person name="Domingo A.R."/>
            <person name="Wasawo D."/>
            <person name="Crabtree J."/>
            <person name="Wortman J.R."/>
            <person name="Haas B."/>
            <person name="Angiuoli S.V."/>
            <person name="Creasy T.H."/>
            <person name="Lu C."/>
            <person name="Suh B."/>
            <person name="Silva J.C."/>
            <person name="Utterback T.R."/>
            <person name="Feldblyum T.V."/>
            <person name="Pertea M."/>
            <person name="Allen J."/>
            <person name="Nierman W.C."/>
            <person name="Taracha E.L.N."/>
            <person name="Salzberg S.L."/>
            <person name="White O.R."/>
            <person name="Fitzhugh H.A."/>
            <person name="Morzaria S."/>
            <person name="Venter J.C."/>
            <person name="Fraser C.M."/>
            <person name="Nene V."/>
        </authorList>
    </citation>
    <scope>NUCLEOTIDE SEQUENCE [LARGE SCALE GENOMIC DNA]</scope>
    <source>
        <strain evidence="3 4">Muguga</strain>
    </source>
</reference>
<dbReference type="GeneID" id="3503134"/>
<evidence type="ECO:0000313" key="3">
    <source>
        <dbReference type="EMBL" id="EAN33841.1"/>
    </source>
</evidence>
<evidence type="ECO:0000256" key="2">
    <source>
        <dbReference type="SAM" id="SignalP"/>
    </source>
</evidence>
<sequence length="338" mass="38799">MARLRFTYLVPVLTFYFINLVSSDKLDINDIYNLNIQRVEYSENGMTTIKIYPTSEQPIRQVYDGQNLVWSALLGERAKVITVLKFKYSGEVIVKVDIDFPVSKSQKIYCNRKGNYQEIDRKTCQEKIQSFSTIQKYNPSKIYQPKTEEYPIPQMRKTRQKSKTERSKHLRGKHKRRKYVTPLNEDTETSSETEEILKFRINEGTTSSTDHPTSQSTGQPPDTITHSDGLPVNVHRERKIKKSKKKVSSVSTQVFREELEPEVFELEISSDSDMDVDESTDPKVIQSDASTQTDTQCAIQTKAAETQTDSQQTEDPVVQTGTPIPSALPLKKRPYKPD</sequence>
<comment type="caution">
    <text evidence="3">The sequence shown here is derived from an EMBL/GenBank/DDBJ whole genome shotgun (WGS) entry which is preliminary data.</text>
</comment>
<dbReference type="KEGG" id="tpv:TP01_0603"/>
<feature type="compositionally biased region" description="Basic residues" evidence="1">
    <location>
        <begin position="168"/>
        <end position="179"/>
    </location>
</feature>
<dbReference type="eggNOG" id="ENOG502RSZS">
    <property type="taxonomic scope" value="Eukaryota"/>
</dbReference>
<name>Q4N867_THEPA</name>
<evidence type="ECO:0000313" key="4">
    <source>
        <dbReference type="Proteomes" id="UP000001949"/>
    </source>
</evidence>
<gene>
    <name evidence="3" type="ordered locus">TP01_0603</name>
</gene>
<dbReference type="RefSeq" id="XP_766124.1">
    <property type="nucleotide sequence ID" value="XM_761031.1"/>
</dbReference>
<feature type="compositionally biased region" description="Polar residues" evidence="1">
    <location>
        <begin position="287"/>
        <end position="323"/>
    </location>
</feature>
<dbReference type="Proteomes" id="UP000001949">
    <property type="component" value="Unassembled WGS sequence"/>
</dbReference>
<keyword evidence="4" id="KW-1185">Reference proteome</keyword>
<protein>
    <submittedName>
        <fullName evidence="3">TashAT2 protein, putative</fullName>
    </submittedName>
</protein>
<dbReference type="OMA" id="VIVKVDI"/>
<feature type="region of interest" description="Disordered" evidence="1">
    <location>
        <begin position="266"/>
        <end position="338"/>
    </location>
</feature>
<feature type="signal peptide" evidence="2">
    <location>
        <begin position="1"/>
        <end position="23"/>
    </location>
</feature>